<sequence length="589" mass="63620">MSLTAPGSSSSCRRRVPRAHSYCPEMHNLCSSTPSLQFDVLPTEHGTSFPVIPSPPDSSSPSTPPPLTCKSSGSYMRGVFSYEEVISSTPKRARAVSVSSTAHSPTLLPIGKRPAAQSFENPRKAERAARLGVGLGFTVSVPSFNAETARTERARRRHAIHFHSHAQFSEALRVILDCHEGVVSHSDRRDGVSESNDADDERNYLWGTDSEADDARHYYPECANMAVSRQLSVSALTAAFPSPPLSPPDFPLSFSQAPNVDPDGPLPPAPTIPACRTEFGPINDDFGGYRMTVIDPVESMARLEISMTQLEAFNPFRSGCDSWFTDEIHMGLCLSPEYNDAVSPIVQSTQGAVNNGTKDGKVDDEDSRGDPSDEGPLLSETPATIASTFAEYECASFISHSSIDSATNGPRKRQSIVSVGLLPSFDFEGTDLPTATIHNPPPRSSSLAGLRPPSLSILSSRSTPSLRLDVKISSSTTKTTPFLFRPVRQTCTPLSPSEPTPSLFPSVSASIQTIQSSTCLLRVVPETALVAPTTPPRDHAVETLRSFMHVTPEQQPSRMSKLWNRACSGMSAGLRKDKSAKWLRGSHIA</sequence>
<evidence type="ECO:0000313" key="3">
    <source>
        <dbReference type="Proteomes" id="UP000287166"/>
    </source>
</evidence>
<dbReference type="AlphaFoldDB" id="A0A401GFY7"/>
<feature type="region of interest" description="Disordered" evidence="1">
    <location>
        <begin position="432"/>
        <end position="458"/>
    </location>
</feature>
<feature type="region of interest" description="Disordered" evidence="1">
    <location>
        <begin position="349"/>
        <end position="379"/>
    </location>
</feature>
<reference evidence="2 3" key="1">
    <citation type="journal article" date="2018" name="Sci. Rep.">
        <title>Genome sequence of the cauliflower mushroom Sparassis crispa (Hanabiratake) and its association with beneficial usage.</title>
        <authorList>
            <person name="Kiyama R."/>
            <person name="Furutani Y."/>
            <person name="Kawaguchi K."/>
            <person name="Nakanishi T."/>
        </authorList>
    </citation>
    <scope>NUCLEOTIDE SEQUENCE [LARGE SCALE GENOMIC DNA]</scope>
</reference>
<dbReference type="RefSeq" id="XP_027611992.1">
    <property type="nucleotide sequence ID" value="XM_027756191.1"/>
</dbReference>
<dbReference type="EMBL" id="BFAD01000003">
    <property type="protein sequence ID" value="GBE81079.1"/>
    <property type="molecule type" value="Genomic_DNA"/>
</dbReference>
<dbReference type="STRING" id="139825.A0A401GFY7"/>
<dbReference type="OrthoDB" id="2803381at2759"/>
<name>A0A401GFY7_9APHY</name>
<evidence type="ECO:0000313" key="2">
    <source>
        <dbReference type="EMBL" id="GBE81079.1"/>
    </source>
</evidence>
<dbReference type="Proteomes" id="UP000287166">
    <property type="component" value="Unassembled WGS sequence"/>
</dbReference>
<evidence type="ECO:0000256" key="1">
    <source>
        <dbReference type="SAM" id="MobiDB-lite"/>
    </source>
</evidence>
<dbReference type="InParanoid" id="A0A401GFY7"/>
<accession>A0A401GFY7</accession>
<comment type="caution">
    <text evidence="2">The sequence shown here is derived from an EMBL/GenBank/DDBJ whole genome shotgun (WGS) entry which is preliminary data.</text>
</comment>
<organism evidence="2 3">
    <name type="scientific">Sparassis crispa</name>
    <dbReference type="NCBI Taxonomy" id="139825"/>
    <lineage>
        <taxon>Eukaryota</taxon>
        <taxon>Fungi</taxon>
        <taxon>Dikarya</taxon>
        <taxon>Basidiomycota</taxon>
        <taxon>Agaricomycotina</taxon>
        <taxon>Agaricomycetes</taxon>
        <taxon>Polyporales</taxon>
        <taxon>Sparassidaceae</taxon>
        <taxon>Sparassis</taxon>
    </lineage>
</organism>
<gene>
    <name evidence="2" type="ORF">SCP_0308040</name>
</gene>
<keyword evidence="3" id="KW-1185">Reference proteome</keyword>
<feature type="region of interest" description="Disordered" evidence="1">
    <location>
        <begin position="47"/>
        <end position="69"/>
    </location>
</feature>
<proteinExistence type="predicted"/>
<feature type="region of interest" description="Disordered" evidence="1">
    <location>
        <begin position="185"/>
        <end position="204"/>
    </location>
</feature>
<dbReference type="GeneID" id="38777996"/>
<protein>
    <submittedName>
        <fullName evidence="2">Uncharacterized protein</fullName>
    </submittedName>
</protein>
<feature type="compositionally biased region" description="Pro residues" evidence="1">
    <location>
        <begin position="52"/>
        <end position="67"/>
    </location>
</feature>